<dbReference type="Gene3D" id="3.90.400.10">
    <property type="entry name" value="Oligo-1,6-glucosidase, Domain 2"/>
    <property type="match status" value="1"/>
</dbReference>
<comment type="caution">
    <text evidence="6">The sequence shown here is derived from an EMBL/GenBank/DDBJ whole genome shotgun (WGS) entry which is preliminary data.</text>
</comment>
<evidence type="ECO:0000313" key="7">
    <source>
        <dbReference type="Proteomes" id="UP001589609"/>
    </source>
</evidence>
<dbReference type="GO" id="GO:0004558">
    <property type="term" value="F:alpha-1,4-glucosidase activity"/>
    <property type="evidence" value="ECO:0007669"/>
    <property type="project" value="UniProtKB-EC"/>
</dbReference>
<reference evidence="6 7" key="1">
    <citation type="submission" date="2024-09" db="EMBL/GenBank/DDBJ databases">
        <authorList>
            <person name="Sun Q."/>
            <person name="Mori K."/>
        </authorList>
    </citation>
    <scope>NUCLEOTIDE SEQUENCE [LARGE SCALE GENOMIC DNA]</scope>
    <source>
        <strain evidence="6 7">JCM 11201</strain>
    </source>
</reference>
<dbReference type="Proteomes" id="UP001589609">
    <property type="component" value="Unassembled WGS sequence"/>
</dbReference>
<dbReference type="PANTHER" id="PTHR10357">
    <property type="entry name" value="ALPHA-AMYLASE FAMILY MEMBER"/>
    <property type="match status" value="1"/>
</dbReference>
<dbReference type="Gene3D" id="3.20.20.80">
    <property type="entry name" value="Glycosidases"/>
    <property type="match status" value="1"/>
</dbReference>
<dbReference type="InterPro" id="IPR006047">
    <property type="entry name" value="GH13_cat_dom"/>
</dbReference>
<sequence>MELKKWWHNAIGYQIYPKSFQDTNGDGIGDIQGIIQHLDDLKGLGVNIIWVSPINESPMMDHGYDISDYYKIDPSFGSNEDLEVLIKEADKRGIKILMDLVINHTSDQHEWFQKAIQNPDSKYANYYIIREGDENGNPPNNWRSIFGGSAWEKIEGTNKYYLHLFTVGQPDLNWENPELREKLYEMVNYWLDKGLGGFRIDAISHIKKDWTYENLPPDGPDGLVTAWKYYRNAEGIEELLHELNESTFKKYDSFTIGEIDAETPEQIEQFIGENGCFSTYFDFFHNKYCIRYEQYAKDPIEMVEEIKKELFARQELIKQSDGLLTNFLENHDKPRAPERFIPKKFINFYSQSLLGTIYFFLRGIPVIYQGQEIGMTDFPKESIDGYIDLATHNNYKELLEKGMSEEDALRLINIDCRENSRTPMQWDDSENGGFTDGEPWFAVNPNYKTLNYKNQKEDPESLLNYYKKLGALRKQEDLESTFIYGETIQLYSEIKGCLAYQRRLNDKVVTIIANWTPNVMEIQMDKSINELLLNNYKTLHVDQESMVFQPFQVIVFQ</sequence>
<dbReference type="Gene3D" id="2.60.40.1180">
    <property type="entry name" value="Golgi alpha-mannosidase II"/>
    <property type="match status" value="1"/>
</dbReference>
<evidence type="ECO:0000256" key="3">
    <source>
        <dbReference type="RuleBase" id="RU003615"/>
    </source>
</evidence>
<evidence type="ECO:0000259" key="5">
    <source>
        <dbReference type="SMART" id="SM00642"/>
    </source>
</evidence>
<dbReference type="CDD" id="cd11333">
    <property type="entry name" value="AmyAc_SI_OligoGlu_DGase"/>
    <property type="match status" value="1"/>
</dbReference>
<organism evidence="6 7">
    <name type="scientific">Ectobacillus funiculus</name>
    <dbReference type="NCBI Taxonomy" id="137993"/>
    <lineage>
        <taxon>Bacteria</taxon>
        <taxon>Bacillati</taxon>
        <taxon>Bacillota</taxon>
        <taxon>Bacilli</taxon>
        <taxon>Bacillales</taxon>
        <taxon>Bacillaceae</taxon>
        <taxon>Ectobacillus</taxon>
    </lineage>
</organism>
<accession>A0ABV5WFR6</accession>
<dbReference type="RefSeq" id="WP_379949354.1">
    <property type="nucleotide sequence ID" value="NZ_JBHMAF010000056.1"/>
</dbReference>
<comment type="similarity">
    <text evidence="1 3">Belongs to the glycosyl hydrolase 13 family.</text>
</comment>
<gene>
    <name evidence="6" type="ORF">ACFFMS_11445</name>
</gene>
<comment type="catalytic activity">
    <reaction evidence="4">
        <text>Endohydrolysis of (1-&gt;4)-alpha-D-glucosidic linkages in polysaccharides containing three or more (1-&gt;4)-alpha-linked D-glucose units.</text>
        <dbReference type="EC" id="3.2.1.1"/>
    </reaction>
</comment>
<dbReference type="SUPFAM" id="SSF51011">
    <property type="entry name" value="Glycosyl hydrolase domain"/>
    <property type="match status" value="1"/>
</dbReference>
<dbReference type="InterPro" id="IPR013780">
    <property type="entry name" value="Glyco_hydro_b"/>
</dbReference>
<keyword evidence="4 6" id="KW-0378">Hydrolase</keyword>
<proteinExistence type="inferred from homology"/>
<dbReference type="PANTHER" id="PTHR10357:SF179">
    <property type="entry name" value="NEUTRAL AND BASIC AMINO ACID TRANSPORT PROTEIN RBAT"/>
    <property type="match status" value="1"/>
</dbReference>
<evidence type="ECO:0000256" key="2">
    <source>
        <dbReference type="ARBA" id="ARBA00023295"/>
    </source>
</evidence>
<dbReference type="SMART" id="SM00642">
    <property type="entry name" value="Aamy"/>
    <property type="match status" value="1"/>
</dbReference>
<evidence type="ECO:0000256" key="1">
    <source>
        <dbReference type="ARBA" id="ARBA00008061"/>
    </source>
</evidence>
<dbReference type="SUPFAM" id="SSF51445">
    <property type="entry name" value="(Trans)glycosidases"/>
    <property type="match status" value="1"/>
</dbReference>
<dbReference type="InterPro" id="IPR006046">
    <property type="entry name" value="Alpha_amylase"/>
</dbReference>
<keyword evidence="7" id="KW-1185">Reference proteome</keyword>
<keyword evidence="4" id="KW-0119">Carbohydrate metabolism</keyword>
<evidence type="ECO:0000256" key="4">
    <source>
        <dbReference type="RuleBase" id="RU361134"/>
    </source>
</evidence>
<name>A0ABV5WFR6_9BACI</name>
<keyword evidence="2 4" id="KW-0326">Glycosidase</keyword>
<protein>
    <recommendedName>
        <fullName evidence="4">Alpha-amylase</fullName>
        <ecNumber evidence="4">3.2.1.1</ecNumber>
    </recommendedName>
</protein>
<dbReference type="EMBL" id="JBHMAF010000056">
    <property type="protein sequence ID" value="MFB9759068.1"/>
    <property type="molecule type" value="Genomic_DNA"/>
</dbReference>
<dbReference type="PRINTS" id="PR00110">
    <property type="entry name" value="ALPHAAMYLASE"/>
</dbReference>
<dbReference type="Pfam" id="PF00128">
    <property type="entry name" value="Alpha-amylase"/>
    <property type="match status" value="1"/>
</dbReference>
<dbReference type="InterPro" id="IPR045857">
    <property type="entry name" value="O16G_dom_2"/>
</dbReference>
<feature type="domain" description="Glycosyl hydrolase family 13 catalytic" evidence="5">
    <location>
        <begin position="14"/>
        <end position="421"/>
    </location>
</feature>
<dbReference type="EC" id="3.2.1.1" evidence="4"/>
<dbReference type="InterPro" id="IPR017853">
    <property type="entry name" value="GH"/>
</dbReference>
<evidence type="ECO:0000313" key="6">
    <source>
        <dbReference type="EMBL" id="MFB9759068.1"/>
    </source>
</evidence>